<accession>A0A2P1PS31</accession>
<feature type="transmembrane region" description="Helical" evidence="1">
    <location>
        <begin position="891"/>
        <end position="912"/>
    </location>
</feature>
<keyword evidence="3" id="KW-1185">Reference proteome</keyword>
<dbReference type="Proteomes" id="UP000241074">
    <property type="component" value="Chromosome"/>
</dbReference>
<dbReference type="AlphaFoldDB" id="A0A2P1PS31"/>
<keyword evidence="1" id="KW-0812">Transmembrane</keyword>
<feature type="transmembrane region" description="Helical" evidence="1">
    <location>
        <begin position="865"/>
        <end position="885"/>
    </location>
</feature>
<dbReference type="InterPro" id="IPR027463">
    <property type="entry name" value="AcrB_DN_DC_subdom"/>
</dbReference>
<dbReference type="KEGG" id="xba:C7S18_10730"/>
<feature type="transmembrane region" description="Helical" evidence="1">
    <location>
        <begin position="460"/>
        <end position="483"/>
    </location>
</feature>
<feature type="transmembrane region" description="Helical" evidence="1">
    <location>
        <begin position="382"/>
        <end position="407"/>
    </location>
</feature>
<dbReference type="SUPFAM" id="SSF82866">
    <property type="entry name" value="Multidrug efflux transporter AcrB transmembrane domain"/>
    <property type="match status" value="2"/>
</dbReference>
<dbReference type="InterPro" id="IPR001036">
    <property type="entry name" value="Acrflvin-R"/>
</dbReference>
<dbReference type="RefSeq" id="WP_106891564.1">
    <property type="nucleotide sequence ID" value="NZ_CP027860.1"/>
</dbReference>
<evidence type="ECO:0000313" key="3">
    <source>
        <dbReference type="Proteomes" id="UP000241074"/>
    </source>
</evidence>
<dbReference type="GO" id="GO:0042910">
    <property type="term" value="F:xenobiotic transmembrane transporter activity"/>
    <property type="evidence" value="ECO:0007669"/>
    <property type="project" value="TreeGrafter"/>
</dbReference>
<protein>
    <submittedName>
        <fullName evidence="2">AcrB/AcrD/AcrF family protein</fullName>
    </submittedName>
</protein>
<dbReference type="Gene3D" id="3.30.70.1430">
    <property type="entry name" value="Multidrug efflux transporter AcrB pore domain"/>
    <property type="match status" value="2"/>
</dbReference>
<dbReference type="Gene3D" id="3.30.2090.10">
    <property type="entry name" value="Multidrug efflux transporter AcrB TolC docking domain, DN and DC subdomains"/>
    <property type="match status" value="2"/>
</dbReference>
<feature type="transmembrane region" description="Helical" evidence="1">
    <location>
        <begin position="940"/>
        <end position="962"/>
    </location>
</feature>
<feature type="transmembrane region" description="Helical" evidence="1">
    <location>
        <begin position="428"/>
        <end position="448"/>
    </location>
</feature>
<dbReference type="SUPFAM" id="SSF82693">
    <property type="entry name" value="Multidrug efflux transporter AcrB pore domain, PN1, PN2, PC1 and PC2 subdomains"/>
    <property type="match status" value="2"/>
</dbReference>
<evidence type="ECO:0000313" key="2">
    <source>
        <dbReference type="EMBL" id="AVP97644.1"/>
    </source>
</evidence>
<dbReference type="GO" id="GO:0005886">
    <property type="term" value="C:plasma membrane"/>
    <property type="evidence" value="ECO:0007669"/>
    <property type="project" value="TreeGrafter"/>
</dbReference>
<organism evidence="2 3">
    <name type="scientific">Ahniella affigens</name>
    <dbReference type="NCBI Taxonomy" id="2021234"/>
    <lineage>
        <taxon>Bacteria</taxon>
        <taxon>Pseudomonadati</taxon>
        <taxon>Pseudomonadota</taxon>
        <taxon>Gammaproteobacteria</taxon>
        <taxon>Lysobacterales</taxon>
        <taxon>Rhodanobacteraceae</taxon>
        <taxon>Ahniella</taxon>
    </lineage>
</organism>
<feature type="transmembrane region" description="Helical" evidence="1">
    <location>
        <begin position="520"/>
        <end position="537"/>
    </location>
</feature>
<evidence type="ECO:0000256" key="1">
    <source>
        <dbReference type="SAM" id="Phobius"/>
    </source>
</evidence>
<reference evidence="2 3" key="2">
    <citation type="submission" date="2018-03" db="EMBL/GenBank/DDBJ databases">
        <authorList>
            <person name="Keele B.F."/>
        </authorList>
    </citation>
    <scope>NUCLEOTIDE SEQUENCE [LARGE SCALE GENOMIC DNA]</scope>
    <source>
        <strain evidence="2 3">D13</strain>
    </source>
</reference>
<dbReference type="Gene3D" id="3.30.70.1320">
    <property type="entry name" value="Multidrug efflux transporter AcrB pore domain like"/>
    <property type="match status" value="1"/>
</dbReference>
<sequence>MSVVSMSLKRPVTTVMVFVSLTLLGLIAALRLPLEYFPDFDAPFLFVQIPYPGSTPEEVERNITRPAEEALATLSRIKSINSQSTANDASIFIEFKWDADVAIKAVEARDRLEAIRKELPSDVQRFNVLKFSSGDQAVLSLRVSSGRDLSNSYELLNRKVKRALERLPGVARVDMAGVEPPEVQIELLADRVSAHGLDLNQLASRIQAANFSVSGGLIEDSGSRFRVQPIGEFHSLDEIRALVLNDAGLRLGDVAQVSLKPKRKDYARHLDLKPAIGIDVFKERGANLVDVGRRALAEVQRIGQDPEMAGIDIFFLQDQAKGVTSSLWELAEAGLIGLVLSIAVLFLFLRNWASTFMVSLAIPISFVITLGIMYFLGYSLNVLSMMGLLLGIGMVVDNAVVAVESIYQQREKYPDDPIRCSVVGVNNVTIAISAGTLCHCVVFLPNIFGEKNFITLNLSHVAIAICVSLLVSWLVAISLIPMISARIPTPKAGLQQGWVTRFRNRYAALVNWTLHHRLQTMLWTGLLVLVSVVPFALTKSEMIQEGQTRDAQLRYELNGLYQLSELDKSISAVERYLLANKEKFEIESVYSYFDERGSANTLLLFTDADVAVRSTDEIKEDIRKGLPNLPIGTVGFGDGPQRPGGQALTISLIGESSTALNELAPEAVRALSKINGIRDARTGVASAETEIQVRVDRDRALRYGFSAQQVAQFIAVAMRGAPMREYRYEGQEIPVWLRFQGSDSTTIDDLRDLKLRAPGGEQVPLLSLVSVSSEPSPVAVSRTNRQTALQVTLSLAPGAVESEVREAIKPVMDAVNLPPGYRWSYGQGFNDSDEALNQMLMNTILALVMIFVVMAAVFESLVYPFGILSTILFSILGIYWLFFLTGTAFDLMAFIGLLILMGVVVNNGIVMVEHINQLQAEGKSRHDALVEGSRDRLRPVIMTMATTILGLLPLCIGTTQIGGDGPPYFPMARAIAGGLVFSTIVTLIVLPTILSLLDDASTAVRTMIRQARGPALVKPESAEPANGPV</sequence>
<dbReference type="Gene3D" id="1.20.1640.10">
    <property type="entry name" value="Multidrug efflux transporter AcrB transmembrane domain"/>
    <property type="match status" value="2"/>
</dbReference>
<keyword evidence="1" id="KW-1133">Transmembrane helix</keyword>
<dbReference type="OrthoDB" id="9759330at2"/>
<reference evidence="2 3" key="1">
    <citation type="submission" date="2018-03" db="EMBL/GenBank/DDBJ databases">
        <title>Ahniella affigens gen. nov., sp. nov., a gammaproteobacterium isolated from sandy soil near a stream.</title>
        <authorList>
            <person name="Ko Y."/>
            <person name="Kim J.-H."/>
        </authorList>
    </citation>
    <scope>NUCLEOTIDE SEQUENCE [LARGE SCALE GENOMIC DNA]</scope>
    <source>
        <strain evidence="2 3">D13</strain>
    </source>
</reference>
<dbReference type="PANTHER" id="PTHR32063">
    <property type="match status" value="1"/>
</dbReference>
<dbReference type="EMBL" id="CP027860">
    <property type="protein sequence ID" value="AVP97644.1"/>
    <property type="molecule type" value="Genomic_DNA"/>
</dbReference>
<feature type="transmembrane region" description="Helical" evidence="1">
    <location>
        <begin position="839"/>
        <end position="858"/>
    </location>
</feature>
<dbReference type="PRINTS" id="PR00702">
    <property type="entry name" value="ACRIFLAVINRP"/>
</dbReference>
<dbReference type="Pfam" id="PF00873">
    <property type="entry name" value="ACR_tran"/>
    <property type="match status" value="1"/>
</dbReference>
<feature type="transmembrane region" description="Helical" evidence="1">
    <location>
        <begin position="327"/>
        <end position="349"/>
    </location>
</feature>
<dbReference type="PANTHER" id="PTHR32063:SF73">
    <property type="entry name" value="RND SUPERFAMILY EFFLUX PUMP PERMEASE COMPONENT 1"/>
    <property type="match status" value="1"/>
</dbReference>
<name>A0A2P1PS31_9GAMM</name>
<keyword evidence="1" id="KW-0472">Membrane</keyword>
<feature type="transmembrane region" description="Helical" evidence="1">
    <location>
        <begin position="356"/>
        <end position="376"/>
    </location>
</feature>
<dbReference type="SUPFAM" id="SSF82714">
    <property type="entry name" value="Multidrug efflux transporter AcrB TolC docking domain, DN and DC subdomains"/>
    <property type="match status" value="2"/>
</dbReference>
<dbReference type="Gene3D" id="3.30.70.1440">
    <property type="entry name" value="Multidrug efflux transporter AcrB pore domain"/>
    <property type="match status" value="1"/>
</dbReference>
<proteinExistence type="predicted"/>
<gene>
    <name evidence="2" type="ORF">C7S18_10730</name>
</gene>
<feature type="transmembrane region" description="Helical" evidence="1">
    <location>
        <begin position="974"/>
        <end position="997"/>
    </location>
</feature>